<evidence type="ECO:0000313" key="2">
    <source>
        <dbReference type="EMBL" id="OZG51593.1"/>
    </source>
</evidence>
<keyword evidence="3" id="KW-1185">Reference proteome</keyword>
<feature type="compositionally biased region" description="Basic and acidic residues" evidence="1">
    <location>
        <begin position="118"/>
        <end position="145"/>
    </location>
</feature>
<comment type="caution">
    <text evidence="2">The sequence shown here is derived from an EMBL/GenBank/DDBJ whole genome shotgun (WGS) entry which is preliminary data.</text>
</comment>
<evidence type="ECO:0000256" key="1">
    <source>
        <dbReference type="SAM" id="MobiDB-lite"/>
    </source>
</evidence>
<dbReference type="EMBL" id="MWWR01000007">
    <property type="protein sequence ID" value="OZG51593.1"/>
    <property type="molecule type" value="Genomic_DNA"/>
</dbReference>
<evidence type="ECO:0000313" key="3">
    <source>
        <dbReference type="Proteomes" id="UP000216725"/>
    </source>
</evidence>
<accession>A0A261EXM4</accession>
<dbReference type="RefSeq" id="WP_245834905.1">
    <property type="nucleotide sequence ID" value="NZ_MWWR01000007.1"/>
</dbReference>
<name>A0A261EXM4_9BIFI</name>
<sequence>MKKRIIRNLTPEQLADPTVMHIRLSDGAAKLHHVEDHPEFDVTCYPHTPDADYSVTLPDGYRADSWWVDDDDPKRDEHSDLMFAIGLCLNAYLIRYPDGKEDMSGWERVFPESARIMREEDERHEAERQKAIAERKARHMEDVERPVTVTVKEPRD</sequence>
<reference evidence="2 3" key="1">
    <citation type="journal article" date="2017" name="BMC Genomics">
        <title>Comparative genomic and phylogenomic analyses of the Bifidobacteriaceae family.</title>
        <authorList>
            <person name="Lugli G.A."/>
            <person name="Milani C."/>
            <person name="Turroni F."/>
            <person name="Duranti S."/>
            <person name="Mancabelli L."/>
            <person name="Mangifesta M."/>
            <person name="Ferrario C."/>
            <person name="Modesto M."/>
            <person name="Mattarelli P."/>
            <person name="Jiri K."/>
            <person name="van Sinderen D."/>
            <person name="Ventura M."/>
        </authorList>
    </citation>
    <scope>NUCLEOTIDE SEQUENCE [LARGE SCALE GENOMIC DNA]</scope>
    <source>
        <strain evidence="2 3">DSM 24742</strain>
    </source>
</reference>
<organism evidence="2 3">
    <name type="scientific">Pseudoscardovia radai</name>
    <dbReference type="NCBI Taxonomy" id="987066"/>
    <lineage>
        <taxon>Bacteria</taxon>
        <taxon>Bacillati</taxon>
        <taxon>Actinomycetota</taxon>
        <taxon>Actinomycetes</taxon>
        <taxon>Bifidobacteriales</taxon>
        <taxon>Bifidobacteriaceae</taxon>
        <taxon>Pseudoscardovia</taxon>
    </lineage>
</organism>
<gene>
    <name evidence="2" type="ORF">PSRA_0990</name>
</gene>
<protein>
    <submittedName>
        <fullName evidence="2">Uncharacterized protein</fullName>
    </submittedName>
</protein>
<proteinExistence type="predicted"/>
<feature type="region of interest" description="Disordered" evidence="1">
    <location>
        <begin position="118"/>
        <end position="156"/>
    </location>
</feature>
<dbReference type="Proteomes" id="UP000216725">
    <property type="component" value="Unassembled WGS sequence"/>
</dbReference>
<dbReference type="AlphaFoldDB" id="A0A261EXM4"/>